<proteinExistence type="predicted"/>
<gene>
    <name evidence="2" type="ORF">RclHR1_32970001</name>
</gene>
<reference evidence="2 3" key="1">
    <citation type="submission" date="2017-11" db="EMBL/GenBank/DDBJ databases">
        <title>The genome of Rhizophagus clarus HR1 reveals common genetic basis of auxotrophy among arbuscular mycorrhizal fungi.</title>
        <authorList>
            <person name="Kobayashi Y."/>
        </authorList>
    </citation>
    <scope>NUCLEOTIDE SEQUENCE [LARGE SCALE GENOMIC DNA]</scope>
    <source>
        <strain evidence="2 3">HR1</strain>
    </source>
</reference>
<dbReference type="EMBL" id="BEXD01002554">
    <property type="protein sequence ID" value="GBB98671.1"/>
    <property type="molecule type" value="Genomic_DNA"/>
</dbReference>
<comment type="caution">
    <text evidence="2">The sequence shown here is derived from an EMBL/GenBank/DDBJ whole genome shotgun (WGS) entry which is preliminary data.</text>
</comment>
<feature type="chain" id="PRO_5016413972" evidence="1">
    <location>
        <begin position="21"/>
        <end position="126"/>
    </location>
</feature>
<dbReference type="Proteomes" id="UP000247702">
    <property type="component" value="Unassembled WGS sequence"/>
</dbReference>
<feature type="signal peptide" evidence="1">
    <location>
        <begin position="1"/>
        <end position="20"/>
    </location>
</feature>
<accession>A0A2Z6RQ30</accession>
<evidence type="ECO:0000313" key="3">
    <source>
        <dbReference type="Proteomes" id="UP000247702"/>
    </source>
</evidence>
<dbReference type="AlphaFoldDB" id="A0A2Z6RQ30"/>
<organism evidence="2 3">
    <name type="scientific">Rhizophagus clarus</name>
    <dbReference type="NCBI Taxonomy" id="94130"/>
    <lineage>
        <taxon>Eukaryota</taxon>
        <taxon>Fungi</taxon>
        <taxon>Fungi incertae sedis</taxon>
        <taxon>Mucoromycota</taxon>
        <taxon>Glomeromycotina</taxon>
        <taxon>Glomeromycetes</taxon>
        <taxon>Glomerales</taxon>
        <taxon>Glomeraceae</taxon>
        <taxon>Rhizophagus</taxon>
    </lineage>
</organism>
<keyword evidence="1" id="KW-0732">Signal</keyword>
<protein>
    <submittedName>
        <fullName evidence="2">Uncharacterized protein</fullName>
    </submittedName>
</protein>
<dbReference type="PANTHER" id="PTHR47501">
    <property type="entry name" value="TRANSPOSASE-RELATED"/>
    <property type="match status" value="1"/>
</dbReference>
<keyword evidence="3" id="KW-1185">Reference proteome</keyword>
<sequence>MLTWCSFSSSLAAYLLGTYGITKEIAIKYEEKELKNPPELSVKPYKYFVQESLTKNIIGFIIEIVQPLNVIEDPDFIKMIKGFDKHYKVSCTKTIKSGISKIFEIGKNTLKNQLAQVRHISLTLDA</sequence>
<name>A0A2Z6RQ30_9GLOM</name>
<dbReference type="SUPFAM" id="SSF140996">
    <property type="entry name" value="Hermes dimerisation domain"/>
    <property type="match status" value="1"/>
</dbReference>
<evidence type="ECO:0000313" key="2">
    <source>
        <dbReference type="EMBL" id="GBB98671.1"/>
    </source>
</evidence>
<evidence type="ECO:0000256" key="1">
    <source>
        <dbReference type="SAM" id="SignalP"/>
    </source>
</evidence>